<dbReference type="SMART" id="SM00131">
    <property type="entry name" value="KU"/>
    <property type="match status" value="1"/>
</dbReference>
<dbReference type="InterPro" id="IPR008197">
    <property type="entry name" value="WAP_dom"/>
</dbReference>
<keyword evidence="6" id="KW-1185">Reference proteome</keyword>
<proteinExistence type="predicted"/>
<name>A0A8B9EML0_ANSCY</name>
<dbReference type="Gene3D" id="4.10.410.10">
    <property type="entry name" value="Pancreatic trypsin inhibitor Kunitz domain"/>
    <property type="match status" value="1"/>
</dbReference>
<feature type="domain" description="WAP" evidence="4">
    <location>
        <begin position="225"/>
        <end position="273"/>
    </location>
</feature>
<evidence type="ECO:0000256" key="1">
    <source>
        <dbReference type="ARBA" id="ARBA00023157"/>
    </source>
</evidence>
<dbReference type="Pfam" id="PF00014">
    <property type="entry name" value="Kunitz_BPTI"/>
    <property type="match status" value="1"/>
</dbReference>
<feature type="domain" description="WAP" evidence="4">
    <location>
        <begin position="181"/>
        <end position="224"/>
    </location>
</feature>
<dbReference type="SMART" id="SM00217">
    <property type="entry name" value="WAP"/>
    <property type="match status" value="3"/>
</dbReference>
<dbReference type="PROSITE" id="PS50279">
    <property type="entry name" value="BPTI_KUNITZ_2"/>
    <property type="match status" value="1"/>
</dbReference>
<dbReference type="PANTHER" id="PTHR46751:SF1">
    <property type="entry name" value="WAP FOUR-DISULFIDE CORE DOMAIN PROTEIN 6A"/>
    <property type="match status" value="1"/>
</dbReference>
<dbReference type="InterPro" id="IPR051388">
    <property type="entry name" value="Serpin_venom_toxin"/>
</dbReference>
<dbReference type="InterPro" id="IPR020901">
    <property type="entry name" value="Prtase_inh_Kunz-CS"/>
</dbReference>
<evidence type="ECO:0008006" key="7">
    <source>
        <dbReference type="Google" id="ProtNLM"/>
    </source>
</evidence>
<dbReference type="PANTHER" id="PTHR46751">
    <property type="entry name" value="EPPIN"/>
    <property type="match status" value="1"/>
</dbReference>
<feature type="domain" description="BPTI/Kunitz inhibitor" evidence="3">
    <location>
        <begin position="308"/>
        <end position="358"/>
    </location>
</feature>
<dbReference type="InterPro" id="IPR002223">
    <property type="entry name" value="Kunitz_BPTI"/>
</dbReference>
<dbReference type="PRINTS" id="PR00003">
    <property type="entry name" value="4DISULPHCORE"/>
</dbReference>
<dbReference type="GO" id="GO:0005576">
    <property type="term" value="C:extracellular region"/>
    <property type="evidence" value="ECO:0007669"/>
    <property type="project" value="InterPro"/>
</dbReference>
<sequence length="428" mass="44885">MPHPVSCRVPCRAVPRVPRPVSCHIPCRVMSVPCRAVPRAVPCPVPGRAVPCRAVPRAVRRCPVPGRGRSPARVAQGPGQGSGLYKSSAGRGRCEGSAMKPGSLLPLLSLVLLVALLAPRGECRPDSELVLAGKLGQCPAPRRTPGSSCGYFCSTDDNCPGSERCCSNGCGQECRLPIGGKPGFCPRLDPDMMTICLVECGSDSDCKGNEKCCSMGCHVHCVRPVPAKPGVCPKRKVLQTLVACNNTCSDDTDCPGSNKCCFTGCSRGCVPPARRSSYNPAAVLLGWGWGCRQCPALVASPVLQSDICHLPPEHGPCRGHFYRYAYNPATGTCRVFLYGGCRGNANNFETLKECQRACQRGERRALGWAGLDWAGLGCSCPGGAGAGGRVGAWSRVAPQPAPGRRGRGPSSSEGQRSVQAAAAESCPT</sequence>
<dbReference type="InterPro" id="IPR036645">
    <property type="entry name" value="Elafin-like_sf"/>
</dbReference>
<dbReference type="CDD" id="cd00109">
    <property type="entry name" value="Kunitz-type"/>
    <property type="match status" value="1"/>
</dbReference>
<dbReference type="PROSITE" id="PS51390">
    <property type="entry name" value="WAP"/>
    <property type="match status" value="3"/>
</dbReference>
<evidence type="ECO:0000313" key="6">
    <source>
        <dbReference type="Proteomes" id="UP000694521"/>
    </source>
</evidence>
<dbReference type="InterPro" id="IPR036880">
    <property type="entry name" value="Kunitz_BPTI_sf"/>
</dbReference>
<dbReference type="Pfam" id="PF00095">
    <property type="entry name" value="WAP"/>
    <property type="match status" value="3"/>
</dbReference>
<reference evidence="5" key="1">
    <citation type="submission" date="2025-08" db="UniProtKB">
        <authorList>
            <consortium name="Ensembl"/>
        </authorList>
    </citation>
    <scope>IDENTIFICATION</scope>
</reference>
<evidence type="ECO:0000259" key="4">
    <source>
        <dbReference type="PROSITE" id="PS51390"/>
    </source>
</evidence>
<evidence type="ECO:0000256" key="2">
    <source>
        <dbReference type="SAM" id="MobiDB-lite"/>
    </source>
</evidence>
<dbReference type="PRINTS" id="PR00759">
    <property type="entry name" value="BASICPTASE"/>
</dbReference>
<feature type="compositionally biased region" description="Low complexity" evidence="2">
    <location>
        <begin position="408"/>
        <end position="417"/>
    </location>
</feature>
<dbReference type="Gene3D" id="4.10.75.10">
    <property type="entry name" value="Elafin-like"/>
    <property type="match status" value="3"/>
</dbReference>
<dbReference type="PROSITE" id="PS00280">
    <property type="entry name" value="BPTI_KUNITZ_1"/>
    <property type="match status" value="1"/>
</dbReference>
<dbReference type="SUPFAM" id="SSF57256">
    <property type="entry name" value="Elafin-like"/>
    <property type="match status" value="3"/>
</dbReference>
<organism evidence="5 6">
    <name type="scientific">Anser cygnoides</name>
    <name type="common">Swan goose</name>
    <dbReference type="NCBI Taxonomy" id="8845"/>
    <lineage>
        <taxon>Eukaryota</taxon>
        <taxon>Metazoa</taxon>
        <taxon>Chordata</taxon>
        <taxon>Craniata</taxon>
        <taxon>Vertebrata</taxon>
        <taxon>Euteleostomi</taxon>
        <taxon>Archelosauria</taxon>
        <taxon>Archosauria</taxon>
        <taxon>Dinosauria</taxon>
        <taxon>Saurischia</taxon>
        <taxon>Theropoda</taxon>
        <taxon>Coelurosauria</taxon>
        <taxon>Aves</taxon>
        <taxon>Neognathae</taxon>
        <taxon>Galloanserae</taxon>
        <taxon>Anseriformes</taxon>
        <taxon>Anatidae</taxon>
        <taxon>Anserinae</taxon>
        <taxon>Anser</taxon>
    </lineage>
</organism>
<dbReference type="AlphaFoldDB" id="A0A8B9EML0"/>
<dbReference type="Proteomes" id="UP000694521">
    <property type="component" value="Unplaced"/>
</dbReference>
<dbReference type="Ensembl" id="ENSACDT00005027714.1">
    <property type="protein sequence ID" value="ENSACDP00005023166.1"/>
    <property type="gene ID" value="ENSACDG00005016807.1"/>
</dbReference>
<evidence type="ECO:0000313" key="5">
    <source>
        <dbReference type="Ensembl" id="ENSACDP00005023166.1"/>
    </source>
</evidence>
<feature type="region of interest" description="Disordered" evidence="2">
    <location>
        <begin position="66"/>
        <end position="89"/>
    </location>
</feature>
<keyword evidence="1" id="KW-1015">Disulfide bond</keyword>
<dbReference type="CDD" id="cd00199">
    <property type="entry name" value="WAP"/>
    <property type="match status" value="2"/>
</dbReference>
<dbReference type="GO" id="GO:0004867">
    <property type="term" value="F:serine-type endopeptidase inhibitor activity"/>
    <property type="evidence" value="ECO:0007669"/>
    <property type="project" value="InterPro"/>
</dbReference>
<feature type="region of interest" description="Disordered" evidence="2">
    <location>
        <begin position="391"/>
        <end position="428"/>
    </location>
</feature>
<evidence type="ECO:0000259" key="3">
    <source>
        <dbReference type="PROSITE" id="PS50279"/>
    </source>
</evidence>
<accession>A0A8B9EML0</accession>
<protein>
    <recommendedName>
        <fullName evidence="7">WAP four-disulfide core domain protein 3</fullName>
    </recommendedName>
</protein>
<reference evidence="5" key="2">
    <citation type="submission" date="2025-09" db="UniProtKB">
        <authorList>
            <consortium name="Ensembl"/>
        </authorList>
    </citation>
    <scope>IDENTIFICATION</scope>
</reference>
<feature type="domain" description="WAP" evidence="4">
    <location>
        <begin position="131"/>
        <end position="178"/>
    </location>
</feature>
<dbReference type="SUPFAM" id="SSF57362">
    <property type="entry name" value="BPTI-like"/>
    <property type="match status" value="1"/>
</dbReference>
<dbReference type="FunFam" id="4.10.410.10:FF:000004">
    <property type="entry name" value="Tissue factor pathway inhibitor"/>
    <property type="match status" value="1"/>
</dbReference>